<accession>S6W3V7</accession>
<proteinExistence type="predicted"/>
<organism evidence="1 2">
    <name type="scientific">Pseudomonas syringae pv. actinidiae ICMP 18807</name>
    <dbReference type="NCBI Taxonomy" id="1194404"/>
    <lineage>
        <taxon>Bacteria</taxon>
        <taxon>Pseudomonadati</taxon>
        <taxon>Pseudomonadota</taxon>
        <taxon>Gammaproteobacteria</taxon>
        <taxon>Pseudomonadales</taxon>
        <taxon>Pseudomonadaceae</taxon>
        <taxon>Pseudomonas</taxon>
        <taxon>Pseudomonas syringae</taxon>
    </lineage>
</organism>
<dbReference type="EMBL" id="AOKG01000666">
    <property type="protein sequence ID" value="EPN58448.1"/>
    <property type="molecule type" value="Genomic_DNA"/>
</dbReference>
<evidence type="ECO:0000313" key="1">
    <source>
        <dbReference type="EMBL" id="EPN58448.1"/>
    </source>
</evidence>
<dbReference type="AlphaFoldDB" id="S6W3V7"/>
<name>S6W3V7_PSESF</name>
<dbReference type="PATRIC" id="fig|1194404.4.peg.2098"/>
<reference evidence="1 2" key="1">
    <citation type="journal article" date="2013" name="PLoS Pathog.">
        <title>Genomic analysis of the Kiwifruit pathogen Pseudomonas syringae pv. actinidiae provides insight into the origins of an emergent plant disease.</title>
        <authorList>
            <person name="McCann H.C."/>
            <person name="Rikkerink E.H."/>
            <person name="Bertels F."/>
            <person name="Fiers M."/>
            <person name="Lu A."/>
            <person name="Rees-George J."/>
            <person name="Andersen M.T."/>
            <person name="Gleave A.P."/>
            <person name="Haubold B."/>
            <person name="Wohlers M.W."/>
            <person name="Guttman D.S."/>
            <person name="Wang P.W."/>
            <person name="Straub C."/>
            <person name="Vanneste J.L."/>
            <person name="Rainey P.B."/>
            <person name="Templeton M.D."/>
        </authorList>
    </citation>
    <scope>NUCLEOTIDE SEQUENCE [LARGE SCALE GENOMIC DNA]</scope>
    <source>
        <strain evidence="1 2">ICMP 18807</strain>
    </source>
</reference>
<comment type="caution">
    <text evidence="1">The sequence shown here is derived from an EMBL/GenBank/DDBJ whole genome shotgun (WGS) entry which is preliminary data.</text>
</comment>
<dbReference type="Proteomes" id="UP000015729">
    <property type="component" value="Unassembled WGS sequence"/>
</dbReference>
<protein>
    <submittedName>
        <fullName evidence="1">Uncharacterized protein</fullName>
    </submittedName>
</protein>
<gene>
    <name evidence="1" type="ORF">A244_10075</name>
</gene>
<sequence length="159" mass="17755">MDSVQAVHTLEVVKVRVHLLDGWRDVLTDANPQVPEFTGDHAHRIAFLAQLNSQHLLGHTTVKLAVQTRDSTFRAYINRVDRVVVEPTLGFDVVFDILQVLDALDLLRSILSTQNVGRRRGVAFDLVAVVRFTTRSSFIIGKRSGPGIFAWRAASSRVI</sequence>
<evidence type="ECO:0000313" key="2">
    <source>
        <dbReference type="Proteomes" id="UP000015729"/>
    </source>
</evidence>